<feature type="coiled-coil region" evidence="1">
    <location>
        <begin position="113"/>
        <end position="140"/>
    </location>
</feature>
<dbReference type="SMR" id="A0A015IK18"/>
<proteinExistence type="predicted"/>
<accession>A0A015IK18</accession>
<keyword evidence="1" id="KW-0175">Coiled coil</keyword>
<reference evidence="3 4" key="1">
    <citation type="submission" date="2014-02" db="EMBL/GenBank/DDBJ databases">
        <title>Single nucleus genome sequencing reveals high similarity among nuclei of an endomycorrhizal fungus.</title>
        <authorList>
            <person name="Lin K."/>
            <person name="Geurts R."/>
            <person name="Zhang Z."/>
            <person name="Limpens E."/>
            <person name="Saunders D.G."/>
            <person name="Mu D."/>
            <person name="Pang E."/>
            <person name="Cao H."/>
            <person name="Cha H."/>
            <person name="Lin T."/>
            <person name="Zhou Q."/>
            <person name="Shang Y."/>
            <person name="Li Y."/>
            <person name="Ivanov S."/>
            <person name="Sharma T."/>
            <person name="Velzen R.V."/>
            <person name="Ruijter N.D."/>
            <person name="Aanen D.K."/>
            <person name="Win J."/>
            <person name="Kamoun S."/>
            <person name="Bisseling T."/>
            <person name="Huang S."/>
        </authorList>
    </citation>
    <scope>NUCLEOTIDE SEQUENCE [LARGE SCALE GENOMIC DNA]</scope>
    <source>
        <strain evidence="4">DAOM197198w</strain>
    </source>
</reference>
<feature type="compositionally biased region" description="Polar residues" evidence="2">
    <location>
        <begin position="222"/>
        <end position="246"/>
    </location>
</feature>
<keyword evidence="4" id="KW-1185">Reference proteome</keyword>
<comment type="caution">
    <text evidence="3">The sequence shown here is derived from an EMBL/GenBank/DDBJ whole genome shotgun (WGS) entry which is preliminary data.</text>
</comment>
<evidence type="ECO:0000313" key="4">
    <source>
        <dbReference type="Proteomes" id="UP000022910"/>
    </source>
</evidence>
<name>A0A015IK18_RHIIW</name>
<evidence type="ECO:0000313" key="3">
    <source>
        <dbReference type="EMBL" id="EXX54460.1"/>
    </source>
</evidence>
<protein>
    <submittedName>
        <fullName evidence="3">Uncharacterized protein</fullName>
    </submittedName>
</protein>
<feature type="region of interest" description="Disordered" evidence="2">
    <location>
        <begin position="192"/>
        <end position="249"/>
    </location>
</feature>
<dbReference type="InterPro" id="IPR036647">
    <property type="entry name" value="GTF2I-like_rpt_sf"/>
</dbReference>
<feature type="compositionally biased region" description="Basic and acidic residues" evidence="2">
    <location>
        <begin position="208"/>
        <end position="221"/>
    </location>
</feature>
<sequence>MDEITAQKKTQELYSSVNNLLNEQNIEIKKLSEKLNVKEDVIRNIMKEERPVATKRKPSTAFDIYCVQRRMDGADVNEDIEAWINLSKCDKSTYSQIANDYNNEQMYETVQYIDDKKERERTLKQNIQELKNLCKAISQECGCHLLVVGVQSNIENSTAFGTGNLRDFCSDKETTINQFKIDLVDYVSNCPNNQEQISDGDNNNDDDSVTHEQKLSEKSEEYSPNSFDFTLTSNETTPDEYNSNGFNHKKRGVMDNDEDFNILITKNGRDVNLESVNVRSEVYRFLENKFQQDTKIKMSIPYGDWNKQESFVVSGWPRNIEFKEWDVLSMNEKKKVFMSLSRLQFHVRLDSSLSKERRASKKKRFV</sequence>
<dbReference type="HOGENOM" id="CLU_674639_0_0_1"/>
<organism evidence="3 4">
    <name type="scientific">Rhizophagus irregularis (strain DAOM 197198w)</name>
    <name type="common">Glomus intraradices</name>
    <dbReference type="NCBI Taxonomy" id="1432141"/>
    <lineage>
        <taxon>Eukaryota</taxon>
        <taxon>Fungi</taxon>
        <taxon>Fungi incertae sedis</taxon>
        <taxon>Mucoromycota</taxon>
        <taxon>Glomeromycotina</taxon>
        <taxon>Glomeromycetes</taxon>
        <taxon>Glomerales</taxon>
        <taxon>Glomeraceae</taxon>
        <taxon>Rhizophagus</taxon>
    </lineage>
</organism>
<evidence type="ECO:0000256" key="1">
    <source>
        <dbReference type="SAM" id="Coils"/>
    </source>
</evidence>
<dbReference type="EMBL" id="JEMT01028479">
    <property type="protein sequence ID" value="EXX54460.1"/>
    <property type="molecule type" value="Genomic_DNA"/>
</dbReference>
<evidence type="ECO:0000256" key="2">
    <source>
        <dbReference type="SAM" id="MobiDB-lite"/>
    </source>
</evidence>
<dbReference type="Proteomes" id="UP000022910">
    <property type="component" value="Unassembled WGS sequence"/>
</dbReference>
<feature type="coiled-coil region" evidence="1">
    <location>
        <begin position="14"/>
        <end position="48"/>
    </location>
</feature>
<dbReference type="OrthoDB" id="2326040at2759"/>
<gene>
    <name evidence="3" type="ORF">RirG_234250</name>
</gene>
<dbReference type="Gene3D" id="3.90.1460.10">
    <property type="entry name" value="GTF2I-like"/>
    <property type="match status" value="1"/>
</dbReference>
<dbReference type="AlphaFoldDB" id="A0A015IK18"/>